<organism evidence="2 3">
    <name type="scientific">Zhouia spongiae</name>
    <dbReference type="NCBI Taxonomy" id="2202721"/>
    <lineage>
        <taxon>Bacteria</taxon>
        <taxon>Pseudomonadati</taxon>
        <taxon>Bacteroidota</taxon>
        <taxon>Flavobacteriia</taxon>
        <taxon>Flavobacteriales</taxon>
        <taxon>Flavobacteriaceae</taxon>
        <taxon>Zhouia</taxon>
    </lineage>
</organism>
<proteinExistence type="predicted"/>
<sequence length="240" mass="28086">MALLKNVNIVSRLQHHRERTISSEQLLHEVNTILNNSHEKDRKLHQLLTQPVDTNENKFVFDLLETDHIFHIDHIKKICIDYRLRFLSTRYFKGEFPQSTLNKIKLLEDLHDIDIKGYKIVAPSKLFKLENADDPLLLAPIGNGYYYLIDKWGNDLHPLRKYLMLPFKNLGNLIILIICLSLLITSLLPMKLFTSGNNSFGFWLLFMFVFKMTGSIVIFYGFALGKNFNHAIWNSKYFNA</sequence>
<name>A0ABY3YK24_9FLAO</name>
<gene>
    <name evidence="2" type="ORF">MQE36_13035</name>
</gene>
<reference evidence="2 3" key="1">
    <citation type="journal article" date="2018" name="Int. J. Syst. Evol. Microbiol.">
        <title>Zhouia spongiae sp. nov., isolated from a marine sponge.</title>
        <authorList>
            <person name="Zhuang L."/>
            <person name="Lin B."/>
            <person name="Qin F."/>
            <person name="Luo L."/>
        </authorList>
    </citation>
    <scope>NUCLEOTIDE SEQUENCE [LARGE SCALE GENOMIC DNA]</scope>
    <source>
        <strain evidence="2 3">HN-Y44</strain>
    </source>
</reference>
<dbReference type="EMBL" id="CP094326">
    <property type="protein sequence ID" value="UNY98006.1"/>
    <property type="molecule type" value="Genomic_DNA"/>
</dbReference>
<keyword evidence="1" id="KW-1133">Transmembrane helix</keyword>
<protein>
    <submittedName>
        <fullName evidence="2">Uncharacterized protein</fullName>
    </submittedName>
</protein>
<dbReference type="RefSeq" id="WP_242936416.1">
    <property type="nucleotide sequence ID" value="NZ_CP094326.1"/>
</dbReference>
<dbReference type="Proteomes" id="UP000829476">
    <property type="component" value="Chromosome"/>
</dbReference>
<keyword evidence="1" id="KW-0472">Membrane</keyword>
<feature type="transmembrane region" description="Helical" evidence="1">
    <location>
        <begin position="170"/>
        <end position="188"/>
    </location>
</feature>
<keyword evidence="1" id="KW-0812">Transmembrane</keyword>
<evidence type="ECO:0000313" key="2">
    <source>
        <dbReference type="EMBL" id="UNY98006.1"/>
    </source>
</evidence>
<evidence type="ECO:0000256" key="1">
    <source>
        <dbReference type="SAM" id="Phobius"/>
    </source>
</evidence>
<evidence type="ECO:0000313" key="3">
    <source>
        <dbReference type="Proteomes" id="UP000829476"/>
    </source>
</evidence>
<feature type="transmembrane region" description="Helical" evidence="1">
    <location>
        <begin position="200"/>
        <end position="223"/>
    </location>
</feature>
<accession>A0ABY3YK24</accession>
<keyword evidence="3" id="KW-1185">Reference proteome</keyword>